<dbReference type="Proteomes" id="UP001501759">
    <property type="component" value="Unassembled WGS sequence"/>
</dbReference>
<feature type="compositionally biased region" description="Low complexity" evidence="1">
    <location>
        <begin position="1"/>
        <end position="40"/>
    </location>
</feature>
<sequence length="342" mass="36898">MTNPAAPDPAAGNGQAPSEGSNASPDAAGSDSDSPNEPAASAPPTPASPTWRDEVLQQLSGQDPARGRMRAFRAIAVTCVVALISIVGGFEVSHRLEDRHSQGDAERDDRNADVIEDAKKPFDWKMNPGLSDEDPWESWVLDRRLTPEEQAELKGLRDQKAIWAFVKKRGGWRVGMEAGSYKLQLTSERQKAVVVTQLAAQAVNCRPSPVKTHISIGSGGTETWDDAHFNLTADGSSVPALVFKQKEPTDSPSEAPFDKVVSLGGTQSPGFLVLTPFLRAPKLCDWSVSLKYNVNSGKTQSQTINKDDDGRPLGVTGLYDLGGVDSWQWSDDDVWVHSPPVS</sequence>
<keyword evidence="3" id="KW-1185">Reference proteome</keyword>
<evidence type="ECO:0000313" key="2">
    <source>
        <dbReference type="EMBL" id="GAA5032713.1"/>
    </source>
</evidence>
<evidence type="ECO:0000313" key="3">
    <source>
        <dbReference type="Proteomes" id="UP001501759"/>
    </source>
</evidence>
<name>A0ABP9JKK9_9ACTN</name>
<organism evidence="2 3">
    <name type="scientific">Streptomyces siamensis</name>
    <dbReference type="NCBI Taxonomy" id="1274986"/>
    <lineage>
        <taxon>Bacteria</taxon>
        <taxon>Bacillati</taxon>
        <taxon>Actinomycetota</taxon>
        <taxon>Actinomycetes</taxon>
        <taxon>Kitasatosporales</taxon>
        <taxon>Streptomycetaceae</taxon>
        <taxon>Streptomyces</taxon>
    </lineage>
</organism>
<dbReference type="EMBL" id="BAABKB010000039">
    <property type="protein sequence ID" value="GAA5032713.1"/>
    <property type="molecule type" value="Genomic_DNA"/>
</dbReference>
<protein>
    <submittedName>
        <fullName evidence="2">Uncharacterized protein</fullName>
    </submittedName>
</protein>
<accession>A0ABP9JKK9</accession>
<reference evidence="3" key="1">
    <citation type="journal article" date="2019" name="Int. J. Syst. Evol. Microbiol.">
        <title>The Global Catalogue of Microorganisms (GCM) 10K type strain sequencing project: providing services to taxonomists for standard genome sequencing and annotation.</title>
        <authorList>
            <consortium name="The Broad Institute Genomics Platform"/>
            <consortium name="The Broad Institute Genome Sequencing Center for Infectious Disease"/>
            <person name="Wu L."/>
            <person name="Ma J."/>
        </authorList>
    </citation>
    <scope>NUCLEOTIDE SEQUENCE [LARGE SCALE GENOMIC DNA]</scope>
    <source>
        <strain evidence="3">JCM 18409</strain>
    </source>
</reference>
<feature type="region of interest" description="Disordered" evidence="1">
    <location>
        <begin position="1"/>
        <end position="51"/>
    </location>
</feature>
<evidence type="ECO:0000256" key="1">
    <source>
        <dbReference type="SAM" id="MobiDB-lite"/>
    </source>
</evidence>
<gene>
    <name evidence="2" type="ORF">GCM10023335_75500</name>
</gene>
<comment type="caution">
    <text evidence="2">The sequence shown here is derived from an EMBL/GenBank/DDBJ whole genome shotgun (WGS) entry which is preliminary data.</text>
</comment>
<proteinExistence type="predicted"/>